<evidence type="ECO:0000256" key="4">
    <source>
        <dbReference type="ARBA" id="ARBA00022692"/>
    </source>
</evidence>
<dbReference type="RefSeq" id="WP_277414231.1">
    <property type="nucleotide sequence ID" value="NZ_CP119083.1"/>
</dbReference>
<dbReference type="PANTHER" id="PTHR37937">
    <property type="entry name" value="CONJUGATIVE TRANSFER: DNA TRANSPORT"/>
    <property type="match status" value="1"/>
</dbReference>
<dbReference type="Proteomes" id="UP001216510">
    <property type="component" value="Chromosome"/>
</dbReference>
<name>A0ABY8BAR8_9BURK</name>
<keyword evidence="5 7" id="KW-1133">Transmembrane helix</keyword>
<comment type="similarity">
    <text evidence="2">Belongs to the VirD4/TraG family.</text>
</comment>
<dbReference type="Pfam" id="PF02534">
    <property type="entry name" value="T4SS-DNA_transf"/>
    <property type="match status" value="2"/>
</dbReference>
<reference evidence="8 9" key="1">
    <citation type="submission" date="2023-02" db="EMBL/GenBank/DDBJ databases">
        <title>Gemone sequence of Telluria chitinolytica ACM 3522T.</title>
        <authorList>
            <person name="Frediansyah A."/>
            <person name="Miess H."/>
            <person name="Gross H."/>
        </authorList>
    </citation>
    <scope>NUCLEOTIDE SEQUENCE [LARGE SCALE GENOMIC DNA]</scope>
    <source>
        <strain evidence="8 9">ACM 3522</strain>
    </source>
</reference>
<evidence type="ECO:0000256" key="5">
    <source>
        <dbReference type="ARBA" id="ARBA00022989"/>
    </source>
</evidence>
<feature type="transmembrane region" description="Helical" evidence="7">
    <location>
        <begin position="51"/>
        <end position="71"/>
    </location>
</feature>
<evidence type="ECO:0000256" key="2">
    <source>
        <dbReference type="ARBA" id="ARBA00008806"/>
    </source>
</evidence>
<keyword evidence="9" id="KW-1185">Reference proteome</keyword>
<keyword evidence="4 7" id="KW-0812">Transmembrane</keyword>
<dbReference type="InterPro" id="IPR003688">
    <property type="entry name" value="TraG/VirD4"/>
</dbReference>
<dbReference type="SUPFAM" id="SSF52540">
    <property type="entry name" value="P-loop containing nucleoside triphosphate hydrolases"/>
    <property type="match status" value="1"/>
</dbReference>
<dbReference type="InterPro" id="IPR051539">
    <property type="entry name" value="T4SS-coupling_protein"/>
</dbReference>
<evidence type="ECO:0000256" key="1">
    <source>
        <dbReference type="ARBA" id="ARBA00004651"/>
    </source>
</evidence>
<evidence type="ECO:0000256" key="6">
    <source>
        <dbReference type="ARBA" id="ARBA00023136"/>
    </source>
</evidence>
<gene>
    <name evidence="8" type="ORF">PX653_18600</name>
</gene>
<dbReference type="Gene3D" id="3.40.50.300">
    <property type="entry name" value="P-loop containing nucleotide triphosphate hydrolases"/>
    <property type="match status" value="1"/>
</dbReference>
<evidence type="ECO:0000313" key="9">
    <source>
        <dbReference type="Proteomes" id="UP001216510"/>
    </source>
</evidence>
<keyword evidence="6 7" id="KW-0472">Membrane</keyword>
<accession>A0ABY8BAR8</accession>
<dbReference type="PANTHER" id="PTHR37937:SF1">
    <property type="entry name" value="CONJUGATIVE TRANSFER: DNA TRANSPORT"/>
    <property type="match status" value="1"/>
</dbReference>
<proteinExistence type="inferred from homology"/>
<sequence length="736" mass="80545">MAALAGLGLLWAWLAGAMFLLAHGHPVTQATPLTMYQYWAYYGTDAGVRRWLYGCAGVAAVLLAVPLYLLLRTRVRRSLFGDARFAEPRDVRRAGLLGERGILVGQYKGSYLMFGGSQHVIMSAPTRSGKGVGIVIPNLLTWHDSVVVLDIKQENHGITSGFRRKHGQQCFLFNPAAADYRSHRYNPLAYVSSDPHFRIDDVQKIASMLFPDEPGVDPIWTATPRALFLGIVLMLLETPGKLVTLGQVLRETLVDGDGAAYFGTIVQARRLGQRIAEADDTAAAQQAGRDADAVLADRARPPEQHPVMAEMAVWIQLSPAYRKALVQRVDALRRHSPRTPDLVALALATPADVAAARIGKALSPACERALNSYLSISADTTRSGIITSFRSRLELWYNPLVDAATSANDFDLRELRSKRMSIYLGVTPDNLDRMAPLLNLFFQQMIDLNTRQLPEHNAALKYQCLIVADEFTAMGKIQVLSKGISYIAGYGLRMLPIIQSPMQVVEVYGEHAAETFTTNHALQIVFPPKASETKTAEAISKWLGDQTVKAVSESQRKAMFARRERSESVSEQRRALMLPQEITSLGKSAELVIVEDCPPILAQRVRYFQDPVFIDRLKSVSPSLGKLGRKLPTENELKDAARRGELGAPVPLVDVAAHQKLVAESEAAPVPAAAGRTVNVVERPVAATEVDALAERDLGDFAVDFAAVPLPPAEEMDEAALLAYADSLCREAGILA</sequence>
<organism evidence="8 9">
    <name type="scientific">Pseudoduganella chitinolytica</name>
    <dbReference type="NCBI Taxonomy" id="34070"/>
    <lineage>
        <taxon>Bacteria</taxon>
        <taxon>Pseudomonadati</taxon>
        <taxon>Pseudomonadota</taxon>
        <taxon>Betaproteobacteria</taxon>
        <taxon>Burkholderiales</taxon>
        <taxon>Oxalobacteraceae</taxon>
        <taxon>Telluria group</taxon>
        <taxon>Pseudoduganella</taxon>
    </lineage>
</organism>
<comment type="subcellular location">
    <subcellularLocation>
        <location evidence="1">Cell membrane</location>
        <topology evidence="1">Multi-pass membrane protein</topology>
    </subcellularLocation>
</comment>
<dbReference type="CDD" id="cd01127">
    <property type="entry name" value="TrwB_TraG_TraD_VirD4"/>
    <property type="match status" value="1"/>
</dbReference>
<evidence type="ECO:0000256" key="7">
    <source>
        <dbReference type="SAM" id="Phobius"/>
    </source>
</evidence>
<evidence type="ECO:0000313" key="8">
    <source>
        <dbReference type="EMBL" id="WEF31459.1"/>
    </source>
</evidence>
<evidence type="ECO:0000256" key="3">
    <source>
        <dbReference type="ARBA" id="ARBA00022475"/>
    </source>
</evidence>
<dbReference type="EMBL" id="CP119083">
    <property type="protein sequence ID" value="WEF31459.1"/>
    <property type="molecule type" value="Genomic_DNA"/>
</dbReference>
<dbReference type="InterPro" id="IPR027417">
    <property type="entry name" value="P-loop_NTPase"/>
</dbReference>
<protein>
    <submittedName>
        <fullName evidence="8">Type IV secretory system conjugative DNA transfer family protein</fullName>
    </submittedName>
</protein>
<keyword evidence="3" id="KW-1003">Cell membrane</keyword>